<evidence type="ECO:0000313" key="4">
    <source>
        <dbReference type="Proteomes" id="UP000239757"/>
    </source>
</evidence>
<sequence length="104" mass="11377">MNGCCISGWPLRMEAISTGSNSTISKIVRIVTPLQRLPDAIAGPFVYCIMTTFAFWYRVYVLLDDIAGPDGDPLFVMLVFFSQVVSCPCALRLNMPTAVLVGIV</sequence>
<feature type="transmembrane region" description="Helical" evidence="2">
    <location>
        <begin position="41"/>
        <end position="63"/>
    </location>
</feature>
<dbReference type="GO" id="GO:0043682">
    <property type="term" value="F:P-type divalent copper transporter activity"/>
    <property type="evidence" value="ECO:0007669"/>
    <property type="project" value="TreeGrafter"/>
</dbReference>
<name>A0A2P5XGW1_GOSBA</name>
<dbReference type="PANTHER" id="PTHR43520:SF19">
    <property type="entry name" value="COPPER-TRANSPORTING ATPASE PAA2, CHLOROPLASTIC"/>
    <property type="match status" value="1"/>
</dbReference>
<keyword evidence="2" id="KW-0812">Transmembrane</keyword>
<dbReference type="OrthoDB" id="432719at2759"/>
<evidence type="ECO:0000256" key="1">
    <source>
        <dbReference type="ARBA" id="ARBA00022967"/>
    </source>
</evidence>
<accession>A0A2P5XGW1</accession>
<evidence type="ECO:0000313" key="3">
    <source>
        <dbReference type="EMBL" id="PPS02585.1"/>
    </source>
</evidence>
<dbReference type="AlphaFoldDB" id="A0A2P5XGW1"/>
<dbReference type="GO" id="GO:0005507">
    <property type="term" value="F:copper ion binding"/>
    <property type="evidence" value="ECO:0007669"/>
    <property type="project" value="TreeGrafter"/>
</dbReference>
<dbReference type="Proteomes" id="UP000239757">
    <property type="component" value="Unassembled WGS sequence"/>
</dbReference>
<dbReference type="PANTHER" id="PTHR43520">
    <property type="entry name" value="ATP7, ISOFORM B"/>
    <property type="match status" value="1"/>
</dbReference>
<protein>
    <submittedName>
        <fullName evidence="3">Uncharacterized protein</fullName>
    </submittedName>
</protein>
<evidence type="ECO:0000256" key="2">
    <source>
        <dbReference type="SAM" id="Phobius"/>
    </source>
</evidence>
<keyword evidence="2" id="KW-0472">Membrane</keyword>
<reference evidence="3 4" key="1">
    <citation type="submission" date="2015-01" db="EMBL/GenBank/DDBJ databases">
        <title>Genome of allotetraploid Gossypium barbadense reveals genomic plasticity and fiber elongation in cotton evolution.</title>
        <authorList>
            <person name="Chen X."/>
            <person name="Liu X."/>
            <person name="Zhao B."/>
            <person name="Zheng H."/>
            <person name="Hu Y."/>
            <person name="Lu G."/>
            <person name="Yang C."/>
            <person name="Chen J."/>
            <person name="Shan C."/>
            <person name="Zhang L."/>
            <person name="Zhou Y."/>
            <person name="Wang L."/>
            <person name="Guo W."/>
            <person name="Bai Y."/>
            <person name="Ruan J."/>
            <person name="Shangguan X."/>
            <person name="Mao Y."/>
            <person name="Jiang J."/>
            <person name="Zhu Y."/>
            <person name="Lei J."/>
            <person name="Kang H."/>
            <person name="Chen S."/>
            <person name="He X."/>
            <person name="Wang R."/>
            <person name="Wang Y."/>
            <person name="Chen J."/>
            <person name="Wang L."/>
            <person name="Yu S."/>
            <person name="Wang B."/>
            <person name="Wei J."/>
            <person name="Song S."/>
            <person name="Lu X."/>
            <person name="Gao Z."/>
            <person name="Gu W."/>
            <person name="Deng X."/>
            <person name="Ma D."/>
            <person name="Wang S."/>
            <person name="Liang W."/>
            <person name="Fang L."/>
            <person name="Cai C."/>
            <person name="Zhu X."/>
            <person name="Zhou B."/>
            <person name="Zhang Y."/>
            <person name="Chen Z."/>
            <person name="Xu S."/>
            <person name="Zhu R."/>
            <person name="Wang S."/>
            <person name="Zhang T."/>
            <person name="Zhao G."/>
        </authorList>
    </citation>
    <scope>NUCLEOTIDE SEQUENCE [LARGE SCALE GENOMIC DNA]</scope>
    <source>
        <strain evidence="4">cv. Xinhai21</strain>
        <tissue evidence="3">Leaf</tissue>
    </source>
</reference>
<keyword evidence="2" id="KW-1133">Transmembrane helix</keyword>
<dbReference type="EMBL" id="KZ664897">
    <property type="protein sequence ID" value="PPS02585.1"/>
    <property type="molecule type" value="Genomic_DNA"/>
</dbReference>
<dbReference type="GO" id="GO:0016020">
    <property type="term" value="C:membrane"/>
    <property type="evidence" value="ECO:0007669"/>
    <property type="project" value="TreeGrafter"/>
</dbReference>
<organism evidence="3 4">
    <name type="scientific">Gossypium barbadense</name>
    <name type="common">Sea Island cotton</name>
    <name type="synonym">Hibiscus barbadensis</name>
    <dbReference type="NCBI Taxonomy" id="3634"/>
    <lineage>
        <taxon>Eukaryota</taxon>
        <taxon>Viridiplantae</taxon>
        <taxon>Streptophyta</taxon>
        <taxon>Embryophyta</taxon>
        <taxon>Tracheophyta</taxon>
        <taxon>Spermatophyta</taxon>
        <taxon>Magnoliopsida</taxon>
        <taxon>eudicotyledons</taxon>
        <taxon>Gunneridae</taxon>
        <taxon>Pentapetalae</taxon>
        <taxon>rosids</taxon>
        <taxon>malvids</taxon>
        <taxon>Malvales</taxon>
        <taxon>Malvaceae</taxon>
        <taxon>Malvoideae</taxon>
        <taxon>Gossypium</taxon>
    </lineage>
</organism>
<dbReference type="GO" id="GO:0055070">
    <property type="term" value="P:copper ion homeostasis"/>
    <property type="evidence" value="ECO:0007669"/>
    <property type="project" value="TreeGrafter"/>
</dbReference>
<keyword evidence="1" id="KW-1278">Translocase</keyword>
<gene>
    <name evidence="3" type="ORF">GOBAR_AA18092</name>
</gene>
<feature type="transmembrane region" description="Helical" evidence="2">
    <location>
        <begin position="75"/>
        <end position="95"/>
    </location>
</feature>
<proteinExistence type="predicted"/>